<sequence length="376" mass="40943">MHPQIRMHEPGKCPICGMDLIPLSQNNDSYDSSALHLTKEAAALANIVTTVVSKQDAVKEIRLFGKVQADERLRQSQVAFVSGRIEGLYVNFTGDYIQKGRPLASVYSPGLVIAQQELLESAKSKQSQPAIYEAVKDKLRQLKLTDAQINAIEKSGVVQQNIDILATTSGVVTALNVKNGDYITPGTVLCEVANLSNLWVMFDAYESDLPFISVGDKVSYTLDAVPGKSFTGRIAFVDPVIDPITRVAKARVEISNIDGRLKPEMFATGIIQADLSEYRNQIIIPASAVLWTGKRSIVYIRQPGTDEPVFKLRKIELGPRLSNSFVVLSGLKEGEVIVTQGAFAVDAAAQLDGKPSMMNPGADTNNLDNHNTMHGM</sequence>
<reference evidence="9" key="1">
    <citation type="submission" date="2019-08" db="EMBL/GenBank/DDBJ databases">
        <authorList>
            <person name="Kucharzyk K."/>
            <person name="Murdoch R.W."/>
            <person name="Higgins S."/>
            <person name="Loffler F."/>
        </authorList>
    </citation>
    <scope>NUCLEOTIDE SEQUENCE</scope>
</reference>
<proteinExistence type="inferred from homology"/>
<feature type="domain" description="Heavy metal binding" evidence="4">
    <location>
        <begin position="1"/>
        <end position="22"/>
    </location>
</feature>
<dbReference type="FunFam" id="2.40.30.170:FF:000010">
    <property type="entry name" value="Efflux RND transporter periplasmic adaptor subunit"/>
    <property type="match status" value="1"/>
</dbReference>
<dbReference type="PANTHER" id="PTHR30097">
    <property type="entry name" value="CATION EFFLUX SYSTEM PROTEIN CUSB"/>
    <property type="match status" value="1"/>
</dbReference>
<feature type="domain" description="CusB-like beta-barrel" evidence="7">
    <location>
        <begin position="198"/>
        <end position="271"/>
    </location>
</feature>
<dbReference type="SUPFAM" id="SSF111369">
    <property type="entry name" value="HlyD-like secretion proteins"/>
    <property type="match status" value="1"/>
</dbReference>
<organism evidence="9">
    <name type="scientific">bioreactor metagenome</name>
    <dbReference type="NCBI Taxonomy" id="1076179"/>
    <lineage>
        <taxon>unclassified sequences</taxon>
        <taxon>metagenomes</taxon>
        <taxon>ecological metagenomes</taxon>
    </lineage>
</organism>
<dbReference type="InterPro" id="IPR006143">
    <property type="entry name" value="RND_pump_MFP"/>
</dbReference>
<dbReference type="Gene3D" id="2.40.420.20">
    <property type="match status" value="1"/>
</dbReference>
<dbReference type="InterPro" id="IPR051909">
    <property type="entry name" value="MFP_Cation_Efflux"/>
</dbReference>
<dbReference type="InterPro" id="IPR058790">
    <property type="entry name" value="BSH_CusB"/>
</dbReference>
<evidence type="ECO:0000259" key="8">
    <source>
        <dbReference type="Pfam" id="PF25975"/>
    </source>
</evidence>
<comment type="caution">
    <text evidence="9">The sequence shown here is derived from an EMBL/GenBank/DDBJ whole genome shotgun (WGS) entry which is preliminary data.</text>
</comment>
<evidence type="ECO:0000313" key="9">
    <source>
        <dbReference type="EMBL" id="MPM54645.1"/>
    </source>
</evidence>
<dbReference type="Pfam" id="PF25919">
    <property type="entry name" value="BSH_CusB"/>
    <property type="match status" value="1"/>
</dbReference>
<accession>A0A645AN42</accession>
<dbReference type="Pfam" id="PF25869">
    <property type="entry name" value="3HB_CusB"/>
    <property type="match status" value="1"/>
</dbReference>
<feature type="domain" description="CusB-like three alpha-helical bundle" evidence="5">
    <location>
        <begin position="111"/>
        <end position="160"/>
    </location>
</feature>
<dbReference type="InterPro" id="IPR058649">
    <property type="entry name" value="CzcB_C"/>
</dbReference>
<feature type="compositionally biased region" description="Polar residues" evidence="3">
    <location>
        <begin position="362"/>
        <end position="376"/>
    </location>
</feature>
<feature type="region of interest" description="Disordered" evidence="3">
    <location>
        <begin position="355"/>
        <end position="376"/>
    </location>
</feature>
<evidence type="ECO:0000259" key="5">
    <source>
        <dbReference type="Pfam" id="PF25869"/>
    </source>
</evidence>
<dbReference type="GO" id="GO:0060003">
    <property type="term" value="P:copper ion export"/>
    <property type="evidence" value="ECO:0007669"/>
    <property type="project" value="TreeGrafter"/>
</dbReference>
<dbReference type="InterPro" id="IPR058792">
    <property type="entry name" value="Beta-barrel_RND_2"/>
</dbReference>
<evidence type="ECO:0000256" key="2">
    <source>
        <dbReference type="ARBA" id="ARBA00022448"/>
    </source>
</evidence>
<dbReference type="GO" id="GO:0030288">
    <property type="term" value="C:outer membrane-bounded periplasmic space"/>
    <property type="evidence" value="ECO:0007669"/>
    <property type="project" value="TreeGrafter"/>
</dbReference>
<dbReference type="Gene3D" id="2.40.30.170">
    <property type="match status" value="1"/>
</dbReference>
<gene>
    <name evidence="9" type="primary">cusB_4</name>
    <name evidence="9" type="ORF">SDC9_101424</name>
</gene>
<dbReference type="Pfam" id="PF25954">
    <property type="entry name" value="Beta-barrel_RND_2"/>
    <property type="match status" value="1"/>
</dbReference>
<dbReference type="GO" id="GO:0016020">
    <property type="term" value="C:membrane"/>
    <property type="evidence" value="ECO:0007669"/>
    <property type="project" value="InterPro"/>
</dbReference>
<dbReference type="GO" id="GO:0015679">
    <property type="term" value="P:plasma membrane copper ion transport"/>
    <property type="evidence" value="ECO:0007669"/>
    <property type="project" value="TreeGrafter"/>
</dbReference>
<dbReference type="Gene3D" id="6.10.140.730">
    <property type="match status" value="1"/>
</dbReference>
<dbReference type="AlphaFoldDB" id="A0A645AN42"/>
<evidence type="ECO:0000256" key="1">
    <source>
        <dbReference type="ARBA" id="ARBA00009477"/>
    </source>
</evidence>
<dbReference type="EMBL" id="VSSQ01014899">
    <property type="protein sequence ID" value="MPM54645.1"/>
    <property type="molecule type" value="Genomic_DNA"/>
</dbReference>
<dbReference type="InterPro" id="IPR045800">
    <property type="entry name" value="HMBD"/>
</dbReference>
<dbReference type="InterPro" id="IPR058791">
    <property type="entry name" value="3HB_CusB"/>
</dbReference>
<dbReference type="Pfam" id="PF19335">
    <property type="entry name" value="HMBD"/>
    <property type="match status" value="1"/>
</dbReference>
<keyword evidence="2" id="KW-0813">Transport</keyword>
<feature type="domain" description="CzcB-like C-terminal circularly permuted SH3-like" evidence="8">
    <location>
        <begin position="283"/>
        <end position="345"/>
    </location>
</feature>
<dbReference type="PANTHER" id="PTHR30097:SF15">
    <property type="entry name" value="CATION EFFLUX SYSTEM PROTEIN CUSB"/>
    <property type="match status" value="1"/>
</dbReference>
<dbReference type="NCBIfam" id="TIGR01730">
    <property type="entry name" value="RND_mfp"/>
    <property type="match status" value="1"/>
</dbReference>
<evidence type="ECO:0000259" key="4">
    <source>
        <dbReference type="Pfam" id="PF19335"/>
    </source>
</evidence>
<name>A0A645AN42_9ZZZZ</name>
<dbReference type="GO" id="GO:0022857">
    <property type="term" value="F:transmembrane transporter activity"/>
    <property type="evidence" value="ECO:0007669"/>
    <property type="project" value="InterPro"/>
</dbReference>
<feature type="domain" description="CusB-like barrel-sandwich hybrid" evidence="6">
    <location>
        <begin position="81"/>
        <end position="193"/>
    </location>
</feature>
<dbReference type="Pfam" id="PF25975">
    <property type="entry name" value="CzcB_C"/>
    <property type="match status" value="1"/>
</dbReference>
<dbReference type="GO" id="GO:0046914">
    <property type="term" value="F:transition metal ion binding"/>
    <property type="evidence" value="ECO:0007669"/>
    <property type="project" value="TreeGrafter"/>
</dbReference>
<evidence type="ECO:0000259" key="6">
    <source>
        <dbReference type="Pfam" id="PF25919"/>
    </source>
</evidence>
<evidence type="ECO:0000256" key="3">
    <source>
        <dbReference type="SAM" id="MobiDB-lite"/>
    </source>
</evidence>
<protein>
    <submittedName>
        <fullName evidence="9">Cation efflux system protein CusB</fullName>
    </submittedName>
</protein>
<comment type="similarity">
    <text evidence="1">Belongs to the membrane fusion protein (MFP) (TC 8.A.1) family.</text>
</comment>
<evidence type="ECO:0000259" key="7">
    <source>
        <dbReference type="Pfam" id="PF25954"/>
    </source>
</evidence>